<accession>A0A1J5TM60</accession>
<comment type="caution">
    <text evidence="1">The sequence shown here is derived from an EMBL/GenBank/DDBJ whole genome shotgun (WGS) entry which is preliminary data.</text>
</comment>
<dbReference type="Gene3D" id="3.40.1260.10">
    <property type="entry name" value="DsrEFH-like"/>
    <property type="match status" value="1"/>
</dbReference>
<dbReference type="PANTHER" id="PTHR37526">
    <property type="entry name" value="PROTEIN TUSB"/>
    <property type="match status" value="1"/>
</dbReference>
<name>A0A1J5TM60_9ZZZZ</name>
<reference evidence="1" key="1">
    <citation type="submission" date="2016-10" db="EMBL/GenBank/DDBJ databases">
        <title>Sequence of Gallionella enrichment culture.</title>
        <authorList>
            <person name="Poehlein A."/>
            <person name="Muehling M."/>
            <person name="Daniel R."/>
        </authorList>
    </citation>
    <scope>NUCLEOTIDE SEQUENCE</scope>
</reference>
<organism evidence="1">
    <name type="scientific">mine drainage metagenome</name>
    <dbReference type="NCBI Taxonomy" id="410659"/>
    <lineage>
        <taxon>unclassified sequences</taxon>
        <taxon>metagenomes</taxon>
        <taxon>ecological metagenomes</taxon>
    </lineage>
</organism>
<proteinExistence type="predicted"/>
<dbReference type="GO" id="GO:0002143">
    <property type="term" value="P:tRNA wobble position uridine thiolation"/>
    <property type="evidence" value="ECO:0007669"/>
    <property type="project" value="InterPro"/>
</dbReference>
<dbReference type="Pfam" id="PF04077">
    <property type="entry name" value="DsrH"/>
    <property type="match status" value="1"/>
</dbReference>
<dbReference type="AlphaFoldDB" id="A0A1J5TM60"/>
<evidence type="ECO:0000313" key="1">
    <source>
        <dbReference type="EMBL" id="OIR17397.1"/>
    </source>
</evidence>
<dbReference type="EMBL" id="MLJW01000005">
    <property type="protein sequence ID" value="OIR17397.1"/>
    <property type="molecule type" value="Genomic_DNA"/>
</dbReference>
<dbReference type="GO" id="GO:1990228">
    <property type="term" value="C:sulfurtransferase complex"/>
    <property type="evidence" value="ECO:0007669"/>
    <property type="project" value="TreeGrafter"/>
</dbReference>
<gene>
    <name evidence="1" type="primary">tusB_1</name>
    <name evidence="1" type="ORF">GALL_24240</name>
</gene>
<dbReference type="InterPro" id="IPR007215">
    <property type="entry name" value="Sulphur_relay_TusB/DsrH"/>
</dbReference>
<dbReference type="PANTHER" id="PTHR37526:SF1">
    <property type="entry name" value="PROTEIN TUSB"/>
    <property type="match status" value="1"/>
</dbReference>
<protein>
    <submittedName>
        <fullName evidence="1">Protein TusB</fullName>
    </submittedName>
</protein>
<dbReference type="InterPro" id="IPR027396">
    <property type="entry name" value="DsrEFH-like"/>
</dbReference>
<sequence length="98" mass="10510">MLHIINKSPLTGSTLDSCLNTATGGDILLIEDAVYAATRGSAVEARLRAAMGKFKVHVLMPDLDARGMGDRLMEGVSPVDYGGFVELTVNNKNCQSWL</sequence>
<dbReference type="SUPFAM" id="SSF75169">
    <property type="entry name" value="DsrEFH-like"/>
    <property type="match status" value="1"/>
</dbReference>
<dbReference type="NCBIfam" id="TIGR03011">
    <property type="entry name" value="sulf_tusB_dsrH"/>
    <property type="match status" value="1"/>
</dbReference>